<comment type="caution">
    <text evidence="3">The sequence shown here is derived from an EMBL/GenBank/DDBJ whole genome shotgun (WGS) entry which is preliminary data.</text>
</comment>
<dbReference type="EMBL" id="JABANE010000059">
    <property type="protein sequence ID" value="NME70273.1"/>
    <property type="molecule type" value="Genomic_DNA"/>
</dbReference>
<proteinExistence type="predicted"/>
<name>A0A7X9XB50_9BACT</name>
<organism evidence="3 4">
    <name type="scientific">Flammeovirga aprica JL-4</name>
    <dbReference type="NCBI Taxonomy" id="694437"/>
    <lineage>
        <taxon>Bacteria</taxon>
        <taxon>Pseudomonadati</taxon>
        <taxon>Bacteroidota</taxon>
        <taxon>Cytophagia</taxon>
        <taxon>Cytophagales</taxon>
        <taxon>Flammeovirgaceae</taxon>
        <taxon>Flammeovirga</taxon>
    </lineage>
</organism>
<reference evidence="3 4" key="1">
    <citation type="submission" date="2020-04" db="EMBL/GenBank/DDBJ databases">
        <title>Flammeovirga sp. SR4, a novel species isolated from seawater.</title>
        <authorList>
            <person name="Wang X."/>
        </authorList>
    </citation>
    <scope>NUCLEOTIDE SEQUENCE [LARGE SCALE GENOMIC DNA]</scope>
    <source>
        <strain evidence="3 4">ATCC 23126</strain>
    </source>
</reference>
<feature type="domain" description="Contractile injection system tube protein N-terminal" evidence="2">
    <location>
        <begin position="44"/>
        <end position="151"/>
    </location>
</feature>
<dbReference type="AlphaFoldDB" id="A0A7X9XB50"/>
<keyword evidence="4" id="KW-1185">Reference proteome</keyword>
<evidence type="ECO:0000256" key="1">
    <source>
        <dbReference type="SAM" id="MobiDB-lite"/>
    </source>
</evidence>
<dbReference type="Proteomes" id="UP000576082">
    <property type="component" value="Unassembled WGS sequence"/>
</dbReference>
<dbReference type="InterPro" id="IPR045361">
    <property type="entry name" value="CIS_tube_prot_N"/>
</dbReference>
<feature type="region of interest" description="Disordered" evidence="1">
    <location>
        <begin position="148"/>
        <end position="180"/>
    </location>
</feature>
<evidence type="ECO:0000313" key="3">
    <source>
        <dbReference type="EMBL" id="NME70273.1"/>
    </source>
</evidence>
<evidence type="ECO:0000313" key="4">
    <source>
        <dbReference type="Proteomes" id="UP000576082"/>
    </source>
</evidence>
<dbReference type="RefSeq" id="WP_169658513.1">
    <property type="nucleotide sequence ID" value="NZ_JABANE010000059.1"/>
</dbReference>
<evidence type="ECO:0000259" key="2">
    <source>
        <dbReference type="Pfam" id="PF19266"/>
    </source>
</evidence>
<gene>
    <name evidence="3" type="ORF">HHU12_20015</name>
</gene>
<accession>A0A7X9XB50</accession>
<feature type="region of interest" description="Disordered" evidence="1">
    <location>
        <begin position="25"/>
        <end position="51"/>
    </location>
</feature>
<feature type="compositionally biased region" description="Low complexity" evidence="1">
    <location>
        <begin position="149"/>
        <end position="174"/>
    </location>
</feature>
<protein>
    <recommendedName>
        <fullName evidence="2">Contractile injection system tube protein N-terminal domain-containing protein</fullName>
    </recommendedName>
</protein>
<sequence length="180" mass="19861">MNIVIKSKVKDVSLQAITNVSTSVSASGLNDQNQNSDDDKDSKDKKVGQNKNDVSRISKNFSFTAYLDDTGMLYQEGAKIQSILDDLQKSLMDLEHRIPRIVTFDGDALGIGKDDKFLVTSLNTTFELMSNEGIPLRAKVDLSFAQEFDNTSSSNNDSKNEEGSSQTSTEQSQSNFEKQS</sequence>
<dbReference type="Pfam" id="PF19266">
    <property type="entry name" value="CIS_tube"/>
    <property type="match status" value="1"/>
</dbReference>